<protein>
    <recommendedName>
        <fullName evidence="2">Leucine-rich repeat-containing protein 51</fullName>
    </recommendedName>
</protein>
<dbReference type="SUPFAM" id="SSF52058">
    <property type="entry name" value="L domain-like"/>
    <property type="match status" value="1"/>
</dbReference>
<reference evidence="6" key="1">
    <citation type="submission" date="2023-06" db="EMBL/GenBank/DDBJ databases">
        <authorList>
            <person name="Kurt Z."/>
        </authorList>
    </citation>
    <scope>NUCLEOTIDE SEQUENCE</scope>
</reference>
<dbReference type="GO" id="GO:0005737">
    <property type="term" value="C:cytoplasm"/>
    <property type="evidence" value="ECO:0007669"/>
    <property type="project" value="UniProtKB-SubCell"/>
</dbReference>
<comment type="caution">
    <text evidence="6">The sequence shown here is derived from an EMBL/GenBank/DDBJ whole genome shotgun (WGS) entry which is preliminary data.</text>
</comment>
<evidence type="ECO:0000256" key="4">
    <source>
        <dbReference type="ARBA" id="ARBA00022614"/>
    </source>
</evidence>
<dbReference type="InterPro" id="IPR032675">
    <property type="entry name" value="LRR_dom_sf"/>
</dbReference>
<dbReference type="Gene3D" id="3.80.10.10">
    <property type="entry name" value="Ribonuclease Inhibitor"/>
    <property type="match status" value="1"/>
</dbReference>
<dbReference type="InterPro" id="IPR001611">
    <property type="entry name" value="Leu-rich_rpt"/>
</dbReference>
<dbReference type="PANTHER" id="PTHR46545:SF1">
    <property type="entry name" value="LEUCINE-RICH REPEAT-CONTAINING PROTEIN 51"/>
    <property type="match status" value="1"/>
</dbReference>
<evidence type="ECO:0000256" key="2">
    <source>
        <dbReference type="ARBA" id="ARBA00014223"/>
    </source>
</evidence>
<gene>
    <name evidence="6" type="ORF">HINF_LOCUS30418</name>
    <name evidence="7" type="ORF">HINF_LOCUS60266</name>
</gene>
<organism evidence="6">
    <name type="scientific">Hexamita inflata</name>
    <dbReference type="NCBI Taxonomy" id="28002"/>
    <lineage>
        <taxon>Eukaryota</taxon>
        <taxon>Metamonada</taxon>
        <taxon>Diplomonadida</taxon>
        <taxon>Hexamitidae</taxon>
        <taxon>Hexamitinae</taxon>
        <taxon>Hexamita</taxon>
    </lineage>
</organism>
<dbReference type="Proteomes" id="UP001642409">
    <property type="component" value="Unassembled WGS sequence"/>
</dbReference>
<name>A0AA86PQ40_9EUKA</name>
<evidence type="ECO:0000256" key="1">
    <source>
        <dbReference type="ARBA" id="ARBA00004496"/>
    </source>
</evidence>
<keyword evidence="5" id="KW-0677">Repeat</keyword>
<dbReference type="EMBL" id="CAXDID020000351">
    <property type="protein sequence ID" value="CAL6081275.1"/>
    <property type="molecule type" value="Genomic_DNA"/>
</dbReference>
<sequence length="199" mass="22174">MKSKMLTTQQYIAQTTPVLQIVNFDNFNVSEISELLPEDSNCKKRKPVSGGKRPVKELNQGLSFVQCNLINLKGLDQLMSAALWFPENLIYLNASNCKLTSIDGILSCPRLKTLLIQGNKLQNVRDLEPLKQLSELSSLSLTGNPVVLLSNYRIFMIVNHKNLKKLDGNPVTEAEICLCANVEDIGAIVLRPPVLVREI</sequence>
<dbReference type="GO" id="GO:1990904">
    <property type="term" value="C:ribonucleoprotein complex"/>
    <property type="evidence" value="ECO:0007669"/>
    <property type="project" value="UniProtKB-KW"/>
</dbReference>
<reference evidence="7 8" key="2">
    <citation type="submission" date="2024-07" db="EMBL/GenBank/DDBJ databases">
        <authorList>
            <person name="Akdeniz Z."/>
        </authorList>
    </citation>
    <scope>NUCLEOTIDE SEQUENCE [LARGE SCALE GENOMIC DNA]</scope>
</reference>
<keyword evidence="4" id="KW-0433">Leucine-rich repeat</keyword>
<proteinExistence type="predicted"/>
<evidence type="ECO:0000313" key="8">
    <source>
        <dbReference type="Proteomes" id="UP001642409"/>
    </source>
</evidence>
<accession>A0AA86PQ40</accession>
<evidence type="ECO:0000256" key="5">
    <source>
        <dbReference type="ARBA" id="ARBA00022737"/>
    </source>
</evidence>
<dbReference type="Pfam" id="PF14580">
    <property type="entry name" value="LRR_9"/>
    <property type="match status" value="1"/>
</dbReference>
<keyword evidence="6" id="KW-0687">Ribonucleoprotein</keyword>
<dbReference type="EMBL" id="CATOUU010000706">
    <property type="protein sequence ID" value="CAI9942773.1"/>
    <property type="molecule type" value="Genomic_DNA"/>
</dbReference>
<evidence type="ECO:0000256" key="3">
    <source>
        <dbReference type="ARBA" id="ARBA00022490"/>
    </source>
</evidence>
<evidence type="ECO:0000313" key="7">
    <source>
        <dbReference type="EMBL" id="CAL6081275.1"/>
    </source>
</evidence>
<dbReference type="PROSITE" id="PS51450">
    <property type="entry name" value="LRR"/>
    <property type="match status" value="2"/>
</dbReference>
<comment type="subcellular location">
    <subcellularLocation>
        <location evidence="1">Cytoplasm</location>
    </subcellularLocation>
</comment>
<dbReference type="PANTHER" id="PTHR46545">
    <property type="entry name" value="LEUCINE-RICH REPEAT-CONTAINING PROTEIN 51"/>
    <property type="match status" value="1"/>
</dbReference>
<keyword evidence="8" id="KW-1185">Reference proteome</keyword>
<keyword evidence="3" id="KW-0963">Cytoplasm</keyword>
<evidence type="ECO:0000313" key="6">
    <source>
        <dbReference type="EMBL" id="CAI9942773.1"/>
    </source>
</evidence>
<dbReference type="AlphaFoldDB" id="A0AA86PQ40"/>